<reference evidence="2 4" key="1">
    <citation type="submission" date="2016-05" db="EMBL/GenBank/DDBJ databases">
        <title>Nuclear genome of Blastocystis sp. subtype 1 NandII.</title>
        <authorList>
            <person name="Gentekaki E."/>
            <person name="Curtis B."/>
            <person name="Stairs C."/>
            <person name="Eme L."/>
            <person name="Herman E."/>
            <person name="Klimes V."/>
            <person name="Arias M.C."/>
            <person name="Elias M."/>
            <person name="Hilliou F."/>
            <person name="Klute M."/>
            <person name="Malik S.-B."/>
            <person name="Pightling A."/>
            <person name="Rachubinski R."/>
            <person name="Salas D."/>
            <person name="Schlacht A."/>
            <person name="Suga H."/>
            <person name="Archibald J."/>
            <person name="Ball S.G."/>
            <person name="Clark G."/>
            <person name="Dacks J."/>
            <person name="Van Der Giezen M."/>
            <person name="Tsaousis A."/>
            <person name="Roger A."/>
        </authorList>
    </citation>
    <scope>NUCLEOTIDE SEQUENCE [LARGE SCALE GENOMIC DNA]</scope>
    <source>
        <strain evidence="4">ATCC 50177 / NandII</strain>
        <strain evidence="2">NandII</strain>
    </source>
</reference>
<comment type="caution">
    <text evidence="2">The sequence shown here is derived from an EMBL/GenBank/DDBJ whole genome shotgun (WGS) entry which is preliminary data.</text>
</comment>
<accession>A0A196SAQ7</accession>
<evidence type="ECO:0000259" key="1">
    <source>
        <dbReference type="Pfam" id="PF10419"/>
    </source>
</evidence>
<dbReference type="Gene3D" id="2.60.40.4370">
    <property type="match status" value="1"/>
</dbReference>
<dbReference type="EMBL" id="LXWW01000141">
    <property type="protein sequence ID" value="OAO15424.1"/>
    <property type="molecule type" value="Genomic_DNA"/>
</dbReference>
<feature type="domain" description="Transcription factor TFIIIC triple barrel" evidence="1">
    <location>
        <begin position="16"/>
        <end position="80"/>
    </location>
</feature>
<dbReference type="Pfam" id="PF10419">
    <property type="entry name" value="TFIIIC_sub6"/>
    <property type="match status" value="1"/>
</dbReference>
<proteinExistence type="predicted"/>
<dbReference type="EMBL" id="LXWW01000466">
    <property type="protein sequence ID" value="OAO13089.1"/>
    <property type="molecule type" value="Genomic_DNA"/>
</dbReference>
<evidence type="ECO:0000313" key="2">
    <source>
        <dbReference type="EMBL" id="OAO13089.1"/>
    </source>
</evidence>
<organism evidence="2 4">
    <name type="scientific">Blastocystis sp. subtype 1 (strain ATCC 50177 / NandII)</name>
    <dbReference type="NCBI Taxonomy" id="478820"/>
    <lineage>
        <taxon>Eukaryota</taxon>
        <taxon>Sar</taxon>
        <taxon>Stramenopiles</taxon>
        <taxon>Bigyra</taxon>
        <taxon>Opalozoa</taxon>
        <taxon>Opalinata</taxon>
        <taxon>Blastocystidae</taxon>
        <taxon>Blastocystis</taxon>
    </lineage>
</organism>
<keyword evidence="4" id="KW-1185">Reference proteome</keyword>
<dbReference type="InterPro" id="IPR019481">
    <property type="entry name" value="TFIIIC_triple_barrel"/>
</dbReference>
<gene>
    <name evidence="3" type="ORF">AV274_2855</name>
    <name evidence="2" type="ORF">AV274_5237</name>
</gene>
<dbReference type="Proteomes" id="UP000078348">
    <property type="component" value="Unassembled WGS sequence"/>
</dbReference>
<protein>
    <recommendedName>
        <fullName evidence="1">Transcription factor TFIIIC triple barrel domain-containing protein</fullName>
    </recommendedName>
</protein>
<sequence length="97" mass="11018">MEGEGDWSKSFYRFEKLDSNHPILYINDKKLVGHYEATDGTHLLITPEDAIEMSNKKLVFRPCPERPDYELVSRASAMIREGNLNVAELVDSSSVCV</sequence>
<name>A0A196SAQ7_BLAHN</name>
<evidence type="ECO:0000313" key="3">
    <source>
        <dbReference type="EMBL" id="OAO15424.1"/>
    </source>
</evidence>
<dbReference type="AlphaFoldDB" id="A0A196SAQ7"/>
<evidence type="ECO:0000313" key="4">
    <source>
        <dbReference type="Proteomes" id="UP000078348"/>
    </source>
</evidence>